<gene>
    <name evidence="2" type="ORF">GS18_0200945</name>
</gene>
<dbReference type="EMBL" id="JNVC02000001">
    <property type="protein sequence ID" value="KEZ53588.1"/>
    <property type="molecule type" value="Genomic_DNA"/>
</dbReference>
<evidence type="ECO:0000313" key="2">
    <source>
        <dbReference type="EMBL" id="KEZ53588.1"/>
    </source>
</evidence>
<dbReference type="AlphaFoldDB" id="A0A084H1X6"/>
<dbReference type="RefSeq" id="WP_029565213.1">
    <property type="nucleotide sequence ID" value="NZ_JNVC02000001.1"/>
</dbReference>
<dbReference type="Pfam" id="PF00583">
    <property type="entry name" value="Acetyltransf_1"/>
    <property type="match status" value="1"/>
</dbReference>
<dbReference type="OrthoDB" id="8116556at2"/>
<name>A0A084H1X6_METID</name>
<proteinExistence type="predicted"/>
<organism evidence="2 3">
    <name type="scientific">Metabacillus indicus</name>
    <name type="common">Bacillus indicus</name>
    <dbReference type="NCBI Taxonomy" id="246786"/>
    <lineage>
        <taxon>Bacteria</taxon>
        <taxon>Bacillati</taxon>
        <taxon>Bacillota</taxon>
        <taxon>Bacilli</taxon>
        <taxon>Bacillales</taxon>
        <taxon>Bacillaceae</taxon>
        <taxon>Metabacillus</taxon>
    </lineage>
</organism>
<dbReference type="InterPro" id="IPR000182">
    <property type="entry name" value="GNAT_dom"/>
</dbReference>
<dbReference type="PROSITE" id="PS51186">
    <property type="entry name" value="GNAT"/>
    <property type="match status" value="1"/>
</dbReference>
<dbReference type="STRING" id="246786.GS18_0200945"/>
<dbReference type="InterPro" id="IPR016181">
    <property type="entry name" value="Acyl_CoA_acyltransferase"/>
</dbReference>
<protein>
    <recommendedName>
        <fullName evidence="1">N-acetyltransferase domain-containing protein</fullName>
    </recommendedName>
</protein>
<dbReference type="Proteomes" id="UP000028549">
    <property type="component" value="Unassembled WGS sequence"/>
</dbReference>
<accession>A0A084H1X6</accession>
<reference evidence="2 3" key="1">
    <citation type="journal article" date="2005" name="Int. J. Syst. Evol. Microbiol.">
        <title>Bacillus cibi sp. nov., isolated from jeotgal, a traditional Korean fermented seafood.</title>
        <authorList>
            <person name="Yoon J.H."/>
            <person name="Lee C.H."/>
            <person name="Oh T.K."/>
        </authorList>
    </citation>
    <scope>NUCLEOTIDE SEQUENCE [LARGE SCALE GENOMIC DNA]</scope>
    <source>
        <strain evidence="2 3">DSM 16189</strain>
    </source>
</reference>
<keyword evidence="3" id="KW-1185">Reference proteome</keyword>
<dbReference type="SUPFAM" id="SSF55729">
    <property type="entry name" value="Acyl-CoA N-acyltransferases (Nat)"/>
    <property type="match status" value="1"/>
</dbReference>
<evidence type="ECO:0000259" key="1">
    <source>
        <dbReference type="PROSITE" id="PS51186"/>
    </source>
</evidence>
<evidence type="ECO:0000313" key="3">
    <source>
        <dbReference type="Proteomes" id="UP000028549"/>
    </source>
</evidence>
<feature type="domain" description="N-acetyltransferase" evidence="1">
    <location>
        <begin position="3"/>
        <end position="178"/>
    </location>
</feature>
<dbReference type="Gene3D" id="3.40.630.30">
    <property type="match status" value="1"/>
</dbReference>
<dbReference type="GO" id="GO:0016747">
    <property type="term" value="F:acyltransferase activity, transferring groups other than amino-acyl groups"/>
    <property type="evidence" value="ECO:0007669"/>
    <property type="project" value="InterPro"/>
</dbReference>
<dbReference type="CDD" id="cd04301">
    <property type="entry name" value="NAT_SF"/>
    <property type="match status" value="1"/>
</dbReference>
<comment type="caution">
    <text evidence="2">The sequence shown here is derived from an EMBL/GenBank/DDBJ whole genome shotgun (WGS) entry which is preliminary data.</text>
</comment>
<sequence length="180" mass="20775">MSILYRSLLEEDVKPGLLDHFVRYQKTDRVWYAENGQFREKEDSFTDDWDRENKNEVIQSLKQCMRAGGTVIGAFLGERLIGFAAVEGKKFGRSLHYLELSYIHVSKETRGRGTGLELFKLVCTYAKQMGAEKLYIGAHPSVETQHFYRKAGCVPAIEMNWQIFSREPLDLQLEVSLDPF</sequence>